<accession>A0A3S5AH51</accession>
<name>A0A3S5AH51_9PLAT</name>
<dbReference type="EMBL" id="CAAALY010063773">
    <property type="protein sequence ID" value="VEL23762.1"/>
    <property type="molecule type" value="Genomic_DNA"/>
</dbReference>
<organism evidence="1 2">
    <name type="scientific">Protopolystoma xenopodis</name>
    <dbReference type="NCBI Taxonomy" id="117903"/>
    <lineage>
        <taxon>Eukaryota</taxon>
        <taxon>Metazoa</taxon>
        <taxon>Spiralia</taxon>
        <taxon>Lophotrochozoa</taxon>
        <taxon>Platyhelminthes</taxon>
        <taxon>Monogenea</taxon>
        <taxon>Polyopisthocotylea</taxon>
        <taxon>Polystomatidea</taxon>
        <taxon>Polystomatidae</taxon>
        <taxon>Protopolystoma</taxon>
    </lineage>
</organism>
<dbReference type="AlphaFoldDB" id="A0A3S5AH51"/>
<comment type="caution">
    <text evidence="1">The sequence shown here is derived from an EMBL/GenBank/DDBJ whole genome shotgun (WGS) entry which is preliminary data.</text>
</comment>
<evidence type="ECO:0000313" key="1">
    <source>
        <dbReference type="EMBL" id="VEL23762.1"/>
    </source>
</evidence>
<gene>
    <name evidence="1" type="ORF">PXEA_LOCUS17202</name>
</gene>
<sequence>MSLIRLHCISPPGCSNLTRDFAISAIHKPASDLSTYLAHPSMLSPSHGSAPGLLREHLHTIIATGSGVHDGRLVRSSETGTQVSPISESSLSRLETVKGLSDDPTGRTFDANVGRGVRARSGDDDDRLAVVRLEGLQCNFLYQATVSGFTSAGEGPTSIASEPFRIGIDGELAGFGINI</sequence>
<keyword evidence="2" id="KW-1185">Reference proteome</keyword>
<reference evidence="1" key="1">
    <citation type="submission" date="2018-11" db="EMBL/GenBank/DDBJ databases">
        <authorList>
            <consortium name="Pathogen Informatics"/>
        </authorList>
    </citation>
    <scope>NUCLEOTIDE SEQUENCE</scope>
</reference>
<dbReference type="Proteomes" id="UP000784294">
    <property type="component" value="Unassembled WGS sequence"/>
</dbReference>
<protein>
    <submittedName>
        <fullName evidence="1">Uncharacterized protein</fullName>
    </submittedName>
</protein>
<evidence type="ECO:0000313" key="2">
    <source>
        <dbReference type="Proteomes" id="UP000784294"/>
    </source>
</evidence>
<proteinExistence type="predicted"/>